<dbReference type="AlphaFoldDB" id="A0A2H9T9W4"/>
<evidence type="ECO:0000256" key="13">
    <source>
        <dbReference type="ARBA" id="ARBA00023201"/>
    </source>
</evidence>
<evidence type="ECO:0000256" key="7">
    <source>
        <dbReference type="ARBA" id="ARBA00022989"/>
    </source>
</evidence>
<evidence type="ECO:0000256" key="2">
    <source>
        <dbReference type="ARBA" id="ARBA00022448"/>
    </source>
</evidence>
<gene>
    <name evidence="15" type="primary">nqrD</name>
    <name evidence="15" type="ORF">CI610_01087</name>
</gene>
<feature type="transmembrane region" description="Helical" evidence="14">
    <location>
        <begin position="40"/>
        <end position="60"/>
    </location>
</feature>
<evidence type="ECO:0000256" key="9">
    <source>
        <dbReference type="ARBA" id="ARBA00023053"/>
    </source>
</evidence>
<dbReference type="PANTHER" id="PTHR30586">
    <property type="entry name" value="ELECTRON TRANSPORT COMPLEX PROTEIN RNFE"/>
    <property type="match status" value="1"/>
</dbReference>
<dbReference type="PIRSF" id="PIRSF006102">
    <property type="entry name" value="NQR_DE"/>
    <property type="match status" value="1"/>
</dbReference>
<sequence length="221" mass="23776">MAEATKDILLQPVVNNNPIALQILGICSALAVTTSMQVSLVMMLAVTGVTACSNLVVSLIRHQIPNSIRIICQMTVIASLVIVVDQLLKAYAFDISKQLSVFVGLIITNCIVMGRAEAFAMKNSPGLSFLDGIGNGLGYGCVLLIVAFFRELLGAGKLFGVEIFQTVNNGGWYQPNGLMLLAPSAFFLIGLLIWVIRTAKTEQVEKADFTIAPNTQFSEVH</sequence>
<keyword evidence="6" id="KW-1278">Translocase</keyword>
<name>A0A2H9T9W4_9ZZZZ</name>
<feature type="transmembrane region" description="Helical" evidence="14">
    <location>
        <begin position="99"/>
        <end position="116"/>
    </location>
</feature>
<dbReference type="NCBIfam" id="NF006777">
    <property type="entry name" value="PRK09292.1"/>
    <property type="match status" value="1"/>
</dbReference>
<organism evidence="15">
    <name type="scientific">invertebrate metagenome</name>
    <dbReference type="NCBI Taxonomy" id="1711999"/>
    <lineage>
        <taxon>unclassified sequences</taxon>
        <taxon>metagenomes</taxon>
        <taxon>organismal metagenomes</taxon>
    </lineage>
</organism>
<feature type="transmembrane region" description="Helical" evidence="14">
    <location>
        <begin position="128"/>
        <end position="149"/>
    </location>
</feature>
<proteinExistence type="inferred from homology"/>
<evidence type="ECO:0000256" key="12">
    <source>
        <dbReference type="ARBA" id="ARBA00023136"/>
    </source>
</evidence>
<keyword evidence="4" id="KW-0997">Cell inner membrane</keyword>
<keyword evidence="8" id="KW-0520">NAD</keyword>
<evidence type="ECO:0000256" key="6">
    <source>
        <dbReference type="ARBA" id="ARBA00022967"/>
    </source>
</evidence>
<comment type="caution">
    <text evidence="15">The sequence shown here is derived from an EMBL/GenBank/DDBJ whole genome shotgun (WGS) entry which is preliminary data.</text>
</comment>
<dbReference type="PANTHER" id="PTHR30586:SF1">
    <property type="entry name" value="NA(+)-TRANSLOCATING NADH-QUINONE REDUCTASE SUBUNIT D"/>
    <property type="match status" value="1"/>
</dbReference>
<dbReference type="GO" id="GO:0006814">
    <property type="term" value="P:sodium ion transport"/>
    <property type="evidence" value="ECO:0007669"/>
    <property type="project" value="UniProtKB-KW"/>
</dbReference>
<keyword evidence="9" id="KW-0915">Sodium</keyword>
<keyword evidence="2" id="KW-0813">Transport</keyword>
<evidence type="ECO:0000256" key="11">
    <source>
        <dbReference type="ARBA" id="ARBA00023075"/>
    </source>
</evidence>
<dbReference type="GO" id="GO:0005886">
    <property type="term" value="C:plasma membrane"/>
    <property type="evidence" value="ECO:0007669"/>
    <property type="project" value="TreeGrafter"/>
</dbReference>
<dbReference type="NCBIfam" id="NF009070">
    <property type="entry name" value="PRK12405.1"/>
    <property type="match status" value="1"/>
</dbReference>
<dbReference type="NCBIfam" id="TIGR01939">
    <property type="entry name" value="nqrD"/>
    <property type="match status" value="1"/>
</dbReference>
<feature type="transmembrane region" description="Helical" evidence="14">
    <location>
        <begin position="177"/>
        <end position="196"/>
    </location>
</feature>
<dbReference type="Pfam" id="PF02508">
    <property type="entry name" value="Rnf-Nqr"/>
    <property type="match status" value="1"/>
</dbReference>
<keyword evidence="7 14" id="KW-1133">Transmembrane helix</keyword>
<reference evidence="15" key="1">
    <citation type="journal article" date="2017" name="Appl. Environ. Microbiol.">
        <title>Molecular characterization of an Endozoicomonas-like organism causing infection in king scallop Pecten maximus L.</title>
        <authorList>
            <person name="Cano I."/>
            <person name="van Aerle R."/>
            <person name="Ross S."/>
            <person name="Verner-Jeffreys D.W."/>
            <person name="Paley R.K."/>
            <person name="Rimmer G."/>
            <person name="Ryder D."/>
            <person name="Hooper P."/>
            <person name="Stone D."/>
            <person name="Feist S.W."/>
        </authorList>
    </citation>
    <scope>NUCLEOTIDE SEQUENCE</scope>
</reference>
<protein>
    <submittedName>
        <fullName evidence="15">Na(+)-translocating NADH-quinone reductase subunit D</fullName>
        <ecNumber evidence="15">1.6.5.8</ecNumber>
    </submittedName>
</protein>
<evidence type="ECO:0000256" key="14">
    <source>
        <dbReference type="SAM" id="Phobius"/>
    </source>
</evidence>
<dbReference type="HAMAP" id="MF_00428">
    <property type="entry name" value="NqrD"/>
    <property type="match status" value="1"/>
</dbReference>
<feature type="transmembrane region" description="Helical" evidence="14">
    <location>
        <begin position="72"/>
        <end position="93"/>
    </location>
</feature>
<evidence type="ECO:0000256" key="10">
    <source>
        <dbReference type="ARBA" id="ARBA00023065"/>
    </source>
</evidence>
<keyword evidence="10" id="KW-0406">Ion transport</keyword>
<evidence type="ECO:0000256" key="3">
    <source>
        <dbReference type="ARBA" id="ARBA00022475"/>
    </source>
</evidence>
<comment type="subcellular location">
    <subcellularLocation>
        <location evidence="1">Endomembrane system</location>
        <topology evidence="1">Multi-pass membrane protein</topology>
    </subcellularLocation>
</comment>
<keyword evidence="5 14" id="KW-0812">Transmembrane</keyword>
<keyword evidence="15" id="KW-0560">Oxidoreductase</keyword>
<dbReference type="GO" id="GO:0016655">
    <property type="term" value="F:oxidoreductase activity, acting on NAD(P)H, quinone or similar compound as acceptor"/>
    <property type="evidence" value="ECO:0007669"/>
    <property type="project" value="InterPro"/>
</dbReference>
<evidence type="ECO:0000256" key="5">
    <source>
        <dbReference type="ARBA" id="ARBA00022692"/>
    </source>
</evidence>
<evidence type="ECO:0000256" key="1">
    <source>
        <dbReference type="ARBA" id="ARBA00004127"/>
    </source>
</evidence>
<keyword evidence="11" id="KW-0830">Ubiquinone</keyword>
<evidence type="ECO:0000256" key="4">
    <source>
        <dbReference type="ARBA" id="ARBA00022519"/>
    </source>
</evidence>
<dbReference type="InterPro" id="IPR003667">
    <property type="entry name" value="NqrDE/RnfAE"/>
</dbReference>
<keyword evidence="13" id="KW-0739">Sodium transport</keyword>
<dbReference type="GO" id="GO:0012505">
    <property type="term" value="C:endomembrane system"/>
    <property type="evidence" value="ECO:0007669"/>
    <property type="project" value="UniProtKB-SubCell"/>
</dbReference>
<dbReference type="EC" id="1.6.5.8" evidence="15"/>
<evidence type="ECO:0000256" key="8">
    <source>
        <dbReference type="ARBA" id="ARBA00023027"/>
    </source>
</evidence>
<dbReference type="EMBL" id="NSIT01000041">
    <property type="protein sequence ID" value="PJE79918.1"/>
    <property type="molecule type" value="Genomic_DNA"/>
</dbReference>
<dbReference type="InterPro" id="IPR011292">
    <property type="entry name" value="NqrD"/>
</dbReference>
<evidence type="ECO:0000313" key="15">
    <source>
        <dbReference type="EMBL" id="PJE79918.1"/>
    </source>
</evidence>
<accession>A0A2H9T9W4</accession>
<keyword evidence="12 14" id="KW-0472">Membrane</keyword>
<keyword evidence="3" id="KW-1003">Cell membrane</keyword>